<dbReference type="EMBL" id="JBJJXI010000114">
    <property type="protein sequence ID" value="KAL3390872.1"/>
    <property type="molecule type" value="Genomic_DNA"/>
</dbReference>
<keyword evidence="4" id="KW-1185">Reference proteome</keyword>
<gene>
    <name evidence="3" type="ORF">TKK_014339</name>
</gene>
<feature type="compositionally biased region" description="Low complexity" evidence="1">
    <location>
        <begin position="375"/>
        <end position="388"/>
    </location>
</feature>
<dbReference type="PANTHER" id="PTHR38681">
    <property type="entry name" value="RETROVIRUS-RELATED POL POLYPROTEIN FROM TRANSPOSON 412-LIKE PROTEIN-RELATED"/>
    <property type="match status" value="1"/>
</dbReference>
<dbReference type="Pfam" id="PF00665">
    <property type="entry name" value="rve"/>
    <property type="match status" value="1"/>
</dbReference>
<dbReference type="Pfam" id="PF17921">
    <property type="entry name" value="Integrase_H2C2"/>
    <property type="match status" value="1"/>
</dbReference>
<dbReference type="PROSITE" id="PS50994">
    <property type="entry name" value="INTEGRASE"/>
    <property type="match status" value="1"/>
</dbReference>
<protein>
    <recommendedName>
        <fullName evidence="2">Integrase catalytic domain-containing protein</fullName>
    </recommendedName>
</protein>
<feature type="region of interest" description="Disordered" evidence="1">
    <location>
        <begin position="354"/>
        <end position="433"/>
    </location>
</feature>
<organism evidence="3 4">
    <name type="scientific">Trichogramma kaykai</name>
    <dbReference type="NCBI Taxonomy" id="54128"/>
    <lineage>
        <taxon>Eukaryota</taxon>
        <taxon>Metazoa</taxon>
        <taxon>Ecdysozoa</taxon>
        <taxon>Arthropoda</taxon>
        <taxon>Hexapoda</taxon>
        <taxon>Insecta</taxon>
        <taxon>Pterygota</taxon>
        <taxon>Neoptera</taxon>
        <taxon>Endopterygota</taxon>
        <taxon>Hymenoptera</taxon>
        <taxon>Apocrita</taxon>
        <taxon>Proctotrupomorpha</taxon>
        <taxon>Chalcidoidea</taxon>
        <taxon>Trichogrammatidae</taxon>
        <taxon>Trichogramma</taxon>
    </lineage>
</organism>
<proteinExistence type="predicted"/>
<reference evidence="3 4" key="1">
    <citation type="journal article" date="2024" name="bioRxiv">
        <title>A reference genome for Trichogramma kaykai: A tiny desert-dwelling parasitoid wasp with competing sex-ratio distorters.</title>
        <authorList>
            <person name="Culotta J."/>
            <person name="Lindsey A.R."/>
        </authorList>
    </citation>
    <scope>NUCLEOTIDE SEQUENCE [LARGE SCALE GENOMIC DNA]</scope>
    <source>
        <strain evidence="3 4">KSX58</strain>
    </source>
</reference>
<dbReference type="InterPro" id="IPR012337">
    <property type="entry name" value="RNaseH-like_sf"/>
</dbReference>
<dbReference type="SUPFAM" id="SSF53098">
    <property type="entry name" value="Ribonuclease H-like"/>
    <property type="match status" value="1"/>
</dbReference>
<dbReference type="AlphaFoldDB" id="A0ABD2WD29"/>
<dbReference type="InterPro" id="IPR041588">
    <property type="entry name" value="Integrase_H2C2"/>
</dbReference>
<accession>A0ABD2WD29</accession>
<evidence type="ECO:0000256" key="1">
    <source>
        <dbReference type="SAM" id="MobiDB-lite"/>
    </source>
</evidence>
<name>A0ABD2WD29_9HYME</name>
<feature type="domain" description="Integrase catalytic" evidence="2">
    <location>
        <begin position="119"/>
        <end position="204"/>
    </location>
</feature>
<dbReference type="InterPro" id="IPR001584">
    <property type="entry name" value="Integrase_cat-core"/>
</dbReference>
<comment type="caution">
    <text evidence="3">The sequence shown here is derived from an EMBL/GenBank/DDBJ whole genome shotgun (WGS) entry which is preliminary data.</text>
</comment>
<dbReference type="InterPro" id="IPR036397">
    <property type="entry name" value="RNaseH_sf"/>
</dbReference>
<dbReference type="Gene3D" id="1.10.340.70">
    <property type="match status" value="1"/>
</dbReference>
<evidence type="ECO:0000313" key="3">
    <source>
        <dbReference type="EMBL" id="KAL3390872.1"/>
    </source>
</evidence>
<evidence type="ECO:0000313" key="4">
    <source>
        <dbReference type="Proteomes" id="UP001627154"/>
    </source>
</evidence>
<dbReference type="Gene3D" id="3.30.420.10">
    <property type="entry name" value="Ribonuclease H-like superfamily/Ribonuclease H"/>
    <property type="match status" value="1"/>
</dbReference>
<dbReference type="Proteomes" id="UP001627154">
    <property type="component" value="Unassembled WGS sequence"/>
</dbReference>
<sequence>MPAAITSARISAEQDKDDQLPHLLLKPRVKCHKLTIDGHPLVYVEGQGDMKPHLPVSLRREAFDAAHHLSHPSGRATAKRVALQYFWPSLRKDVGRWAKQCVPCQLSKIHRHNRAELGNFTTPDGRFDHIHLDIVKMPMSQGCQNCLTIIDRYTRWLQAIPLTDITAPTVSKALFSGWISLFGTPLTITTDQGGQFESRLFAELGSMTPWTLALPAVLLGLRTTFKEDLQASPSEMLFGTSFRIPGEFIAKQDIAQTKPADFVVSLRQLFAAKRPVPASRHVQHRPFVFKELGRCEYVLRRIDTVRKPLEPPYSGPHRVVRRIDERTFVVDVNGVEKTLSTDQLKPAFLETADEAGAHQSQQEPRPSPEVEQHSRSQSATASTSSEPSPLRRRVSFSLPGQNAQSIGEGVAVAPSASPRITRRSRRREGLPPL</sequence>
<evidence type="ECO:0000259" key="2">
    <source>
        <dbReference type="PROSITE" id="PS50994"/>
    </source>
</evidence>
<dbReference type="PANTHER" id="PTHR38681:SF1">
    <property type="entry name" value="RETROVIRUS-RELATED POL POLYPROTEIN FROM TRANSPOSON 412-LIKE PROTEIN"/>
    <property type="match status" value="1"/>
</dbReference>